<organism evidence="4 5">
    <name type="scientific">Williamsia herbipolensis</name>
    <dbReference type="NCBI Taxonomy" id="1603258"/>
    <lineage>
        <taxon>Bacteria</taxon>
        <taxon>Bacillati</taxon>
        <taxon>Actinomycetota</taxon>
        <taxon>Actinomycetes</taxon>
        <taxon>Mycobacteriales</taxon>
        <taxon>Nocardiaceae</taxon>
        <taxon>Williamsia</taxon>
    </lineage>
</organism>
<reference evidence="4 5" key="1">
    <citation type="submission" date="2022-10" db="EMBL/GenBank/DDBJ databases">
        <title>The complete genomes of actinobacterial strains from the NBC collection.</title>
        <authorList>
            <person name="Joergensen T.S."/>
            <person name="Alvarez Arevalo M."/>
            <person name="Sterndorff E.B."/>
            <person name="Faurdal D."/>
            <person name="Vuksanovic O."/>
            <person name="Mourched A.-S."/>
            <person name="Charusanti P."/>
            <person name="Shaw S."/>
            <person name="Blin K."/>
            <person name="Weber T."/>
        </authorList>
    </citation>
    <scope>NUCLEOTIDE SEQUENCE [LARGE SCALE GENOMIC DNA]</scope>
    <source>
        <strain evidence="4 5">NBC_00319</strain>
    </source>
</reference>
<dbReference type="SUPFAM" id="SSF55729">
    <property type="entry name" value="Acyl-CoA N-acyltransferases (Nat)"/>
    <property type="match status" value="1"/>
</dbReference>
<evidence type="ECO:0000256" key="1">
    <source>
        <dbReference type="ARBA" id="ARBA00022679"/>
    </source>
</evidence>
<gene>
    <name evidence="4" type="ORF">OG579_01520</name>
</gene>
<keyword evidence="2" id="KW-0012">Acyltransferase</keyword>
<dbReference type="PROSITE" id="PS51186">
    <property type="entry name" value="GNAT"/>
    <property type="match status" value="1"/>
</dbReference>
<feature type="domain" description="N-acetyltransferase" evidence="3">
    <location>
        <begin position="9"/>
        <end position="182"/>
    </location>
</feature>
<dbReference type="KEGG" id="whr:OG579_01520"/>
<dbReference type="EMBL" id="CP108021">
    <property type="protein sequence ID" value="WUM20553.1"/>
    <property type="molecule type" value="Genomic_DNA"/>
</dbReference>
<proteinExistence type="predicted"/>
<dbReference type="AlphaFoldDB" id="A0AAU4K386"/>
<dbReference type="InterPro" id="IPR050832">
    <property type="entry name" value="Bact_Acetyltransf"/>
</dbReference>
<sequence length="182" mass="19633">MTVPTDVIVMIDTCPDHATELADVAAVTFPLACPPGTTDADTADFIGKNLTAAHFRDHLSDENRDVVVARVDGAIVGYSLVLHGDPTDPEVRAVVTQRPVSELSKMYVLPRAHGAGVAHELMSTAVSACAERGSVAVWLGVSNVNLRAQRFYGKAGFVEVGRKSFWLNGDEQRDFVMVRALR</sequence>
<accession>A0AAU4K386</accession>
<dbReference type="PANTHER" id="PTHR43877">
    <property type="entry name" value="AMINOALKYLPHOSPHONATE N-ACETYLTRANSFERASE-RELATED-RELATED"/>
    <property type="match status" value="1"/>
</dbReference>
<dbReference type="InterPro" id="IPR016181">
    <property type="entry name" value="Acyl_CoA_acyltransferase"/>
</dbReference>
<protein>
    <submittedName>
        <fullName evidence="4">GNAT family N-acetyltransferase</fullName>
    </submittedName>
</protein>
<dbReference type="GO" id="GO:0016747">
    <property type="term" value="F:acyltransferase activity, transferring groups other than amino-acyl groups"/>
    <property type="evidence" value="ECO:0007669"/>
    <property type="project" value="InterPro"/>
</dbReference>
<evidence type="ECO:0000259" key="3">
    <source>
        <dbReference type="PROSITE" id="PS51186"/>
    </source>
</evidence>
<evidence type="ECO:0000313" key="5">
    <source>
        <dbReference type="Proteomes" id="UP001432128"/>
    </source>
</evidence>
<keyword evidence="1" id="KW-0808">Transferase</keyword>
<dbReference type="CDD" id="cd04301">
    <property type="entry name" value="NAT_SF"/>
    <property type="match status" value="1"/>
</dbReference>
<dbReference type="RefSeq" id="WP_328857826.1">
    <property type="nucleotide sequence ID" value="NZ_CP108021.1"/>
</dbReference>
<keyword evidence="5" id="KW-1185">Reference proteome</keyword>
<dbReference type="InterPro" id="IPR000182">
    <property type="entry name" value="GNAT_dom"/>
</dbReference>
<dbReference type="Proteomes" id="UP001432128">
    <property type="component" value="Chromosome"/>
</dbReference>
<evidence type="ECO:0000256" key="2">
    <source>
        <dbReference type="ARBA" id="ARBA00023315"/>
    </source>
</evidence>
<name>A0AAU4K386_9NOCA</name>
<dbReference type="Pfam" id="PF00583">
    <property type="entry name" value="Acetyltransf_1"/>
    <property type="match status" value="1"/>
</dbReference>
<evidence type="ECO:0000313" key="4">
    <source>
        <dbReference type="EMBL" id="WUM20553.1"/>
    </source>
</evidence>
<dbReference type="Gene3D" id="3.40.630.30">
    <property type="match status" value="1"/>
</dbReference>